<dbReference type="PANTHER" id="PTHR21314:SF0">
    <property type="entry name" value="QUEUOSINE 5'-PHOSPHATE N-GLYCOSYLASE_HYDROLASE"/>
    <property type="match status" value="1"/>
</dbReference>
<evidence type="ECO:0000256" key="6">
    <source>
        <dbReference type="RuleBase" id="RU365002"/>
    </source>
</evidence>
<comment type="caution">
    <text evidence="8">The sequence shown here is derived from an EMBL/GenBank/DDBJ whole genome shotgun (WGS) entry which is preliminary data.</text>
</comment>
<evidence type="ECO:0000256" key="1">
    <source>
        <dbReference type="ARBA" id="ARBA00022801"/>
    </source>
</evidence>
<reference evidence="8" key="1">
    <citation type="journal article" date="2020" name="Fungal Divers.">
        <title>Resolving the Mortierellaceae phylogeny through synthesis of multi-gene phylogenetics and phylogenomics.</title>
        <authorList>
            <person name="Vandepol N."/>
            <person name="Liber J."/>
            <person name="Desiro A."/>
            <person name="Na H."/>
            <person name="Kennedy M."/>
            <person name="Barry K."/>
            <person name="Grigoriev I.V."/>
            <person name="Miller A.N."/>
            <person name="O'Donnell K."/>
            <person name="Stajich J.E."/>
            <person name="Bonito G."/>
        </authorList>
    </citation>
    <scope>NUCLEOTIDE SEQUENCE</scope>
    <source>
        <strain evidence="8">KOD1015</strain>
    </source>
</reference>
<sequence length="301" mass="34418">MTQARIFLVDLLNFSFWSDVDIADTGDPHPDRYRVTFGGASYTGYWSMVAAINRALEEGIPLTTPEFFASETSLPDEEIKRIFRSDTIEQIPLLNDRIRIIREAGKVLVEKFGGSFINCIAQAQGSSLALVNIITSNFSSFRDEAAFCGRKVQINKRAQILVADLWACFQNQGYGEFHDIDEITMFADYRVPQTLYHFQCLQYSQELLDILDRGELLPNGSPVEVEIRGNSIWAVELIRKRIQELIRKEQELSSSEEPLKMQAVNAILIDFFIWDFAKAAQQDLARGQRSVKVHRTRSVFY</sequence>
<dbReference type="InterPro" id="IPR019438">
    <property type="entry name" value="Q_salvage"/>
</dbReference>
<dbReference type="GO" id="GO:0006400">
    <property type="term" value="P:tRNA modification"/>
    <property type="evidence" value="ECO:0007669"/>
    <property type="project" value="TreeGrafter"/>
</dbReference>
<keyword evidence="9" id="KW-1185">Reference proteome</keyword>
<keyword evidence="7" id="KW-0732">Signal</keyword>
<evidence type="ECO:0000313" key="9">
    <source>
        <dbReference type="Proteomes" id="UP000780801"/>
    </source>
</evidence>
<comment type="similarity">
    <text evidence="2 6">Belongs to the QNG1 protein family.</text>
</comment>
<dbReference type="OrthoDB" id="416777at2759"/>
<evidence type="ECO:0000256" key="2">
    <source>
        <dbReference type="ARBA" id="ARBA00035119"/>
    </source>
</evidence>
<dbReference type="EMBL" id="JAABOA010002274">
    <property type="protein sequence ID" value="KAF9580113.1"/>
    <property type="molecule type" value="Genomic_DNA"/>
</dbReference>
<evidence type="ECO:0000256" key="5">
    <source>
        <dbReference type="ARBA" id="ARBA00048204"/>
    </source>
</evidence>
<name>A0A9P6FQQ4_9FUNG</name>
<evidence type="ECO:0000256" key="7">
    <source>
        <dbReference type="SAM" id="SignalP"/>
    </source>
</evidence>
<feature type="chain" id="PRO_5040401354" description="Queuosine 5'-phosphate N-glycosylase/hydrolase" evidence="7">
    <location>
        <begin position="23"/>
        <end position="301"/>
    </location>
</feature>
<dbReference type="Pfam" id="PF10343">
    <property type="entry name" value="Q_salvage"/>
    <property type="match status" value="1"/>
</dbReference>
<comment type="catalytic activity">
    <reaction evidence="5 6">
        <text>queuosine 5'-phosphate + H2O = queuine + D-ribose 5-phosphate</text>
        <dbReference type="Rhea" id="RHEA:75387"/>
        <dbReference type="ChEBI" id="CHEBI:15377"/>
        <dbReference type="ChEBI" id="CHEBI:17433"/>
        <dbReference type="ChEBI" id="CHEBI:78346"/>
        <dbReference type="ChEBI" id="CHEBI:194371"/>
    </reaction>
    <physiologicalReaction direction="left-to-right" evidence="5 6">
        <dbReference type="Rhea" id="RHEA:75388"/>
    </physiologicalReaction>
</comment>
<dbReference type="GO" id="GO:0016787">
    <property type="term" value="F:hydrolase activity"/>
    <property type="evidence" value="ECO:0007669"/>
    <property type="project" value="UniProtKB-KW"/>
</dbReference>
<dbReference type="PANTHER" id="PTHR21314">
    <property type="entry name" value="QUEUOSINE 5'-PHOSPHATE N-GLYCOSYLASE_HYDROLASE-RELATED"/>
    <property type="match status" value="1"/>
</dbReference>
<organism evidence="8 9">
    <name type="scientific">Lunasporangiospora selenospora</name>
    <dbReference type="NCBI Taxonomy" id="979761"/>
    <lineage>
        <taxon>Eukaryota</taxon>
        <taxon>Fungi</taxon>
        <taxon>Fungi incertae sedis</taxon>
        <taxon>Mucoromycota</taxon>
        <taxon>Mortierellomycotina</taxon>
        <taxon>Mortierellomycetes</taxon>
        <taxon>Mortierellales</taxon>
        <taxon>Mortierellaceae</taxon>
        <taxon>Lunasporangiospora</taxon>
    </lineage>
</organism>
<dbReference type="Proteomes" id="UP000780801">
    <property type="component" value="Unassembled WGS sequence"/>
</dbReference>
<evidence type="ECO:0000256" key="4">
    <source>
        <dbReference type="ARBA" id="ARBA00035393"/>
    </source>
</evidence>
<evidence type="ECO:0000313" key="8">
    <source>
        <dbReference type="EMBL" id="KAF9580113.1"/>
    </source>
</evidence>
<accession>A0A9P6FQQ4</accession>
<comment type="function">
    <text evidence="6">Catalyzes the hydrolysis of queuosine 5'-phosphate, releasing the nucleobase queuine (q). Is required for salvage of queuine from exogenous queuosine (Q) that is imported and then converted to queuosine 5'-phosphate intracellularly.</text>
</comment>
<feature type="signal peptide" evidence="7">
    <location>
        <begin position="1"/>
        <end position="22"/>
    </location>
</feature>
<proteinExistence type="inferred from homology"/>
<dbReference type="AlphaFoldDB" id="A0A9P6FQQ4"/>
<gene>
    <name evidence="8" type="ORF">BGW38_003367</name>
</gene>
<keyword evidence="1 6" id="KW-0378">Hydrolase</keyword>
<evidence type="ECO:0000256" key="3">
    <source>
        <dbReference type="ARBA" id="ARBA00035306"/>
    </source>
</evidence>
<protein>
    <recommendedName>
        <fullName evidence="3 6">Queuosine 5'-phosphate N-glycosylase/hydrolase</fullName>
        <ecNumber evidence="6">3.2.2.-</ecNumber>
    </recommendedName>
    <alternativeName>
        <fullName evidence="4 6">Queuosine-nucleotide N-glycosylase/hydrolase</fullName>
    </alternativeName>
</protein>
<dbReference type="EC" id="3.2.2.-" evidence="6"/>